<sequence length="169" mass="18747">MAIELIVEDGTGKPDSNTYASLDYVRNYAESLGVVLPSEDEQVKVSMMQAMQFIEAMESRMRGQRVLATQALSWPRTGVYIRNHLNAYNVIPTELKKAQAQLVLDIKEGGPLYVVKQAYALKRRKLEGLEQEWAVPGTGAASLSNAHAVFYNLMTNLVIQGATSSRVVR</sequence>
<evidence type="ECO:0000259" key="1">
    <source>
        <dbReference type="Pfam" id="PF20557"/>
    </source>
</evidence>
<dbReference type="OrthoDB" id="18254at10239"/>
<feature type="domain" description="Putative DnaT-like" evidence="1">
    <location>
        <begin position="4"/>
        <end position="169"/>
    </location>
</feature>
<dbReference type="Proteomes" id="UP000241629">
    <property type="component" value="Segment"/>
</dbReference>
<proteinExistence type="predicted"/>
<dbReference type="EMBL" id="MG948468">
    <property type="protein sequence ID" value="AVJ51766.1"/>
    <property type="molecule type" value="Genomic_DNA"/>
</dbReference>
<name>A0A2P1CKJ9_9CAUD</name>
<gene>
    <name evidence="2" type="ORF">Vid5_gp11</name>
</gene>
<protein>
    <submittedName>
        <fullName evidence="2">Adaptor</fullName>
    </submittedName>
</protein>
<organism evidence="2 3">
    <name type="scientific">Pantoea phage vB_PagS_Vid5</name>
    <dbReference type="NCBI Taxonomy" id="2099652"/>
    <lineage>
        <taxon>Viruses</taxon>
        <taxon>Duplodnaviria</taxon>
        <taxon>Heunggongvirae</taxon>
        <taxon>Uroviricota</taxon>
        <taxon>Caudoviricetes</taxon>
        <taxon>Vidquintavirus</taxon>
        <taxon>Vidquintavirus Vid5</taxon>
    </lineage>
</organism>
<evidence type="ECO:0000313" key="2">
    <source>
        <dbReference type="EMBL" id="AVJ51766.1"/>
    </source>
</evidence>
<accession>A0A2P1CKJ9</accession>
<keyword evidence="3" id="KW-1185">Reference proteome</keyword>
<dbReference type="InterPro" id="IPR046787">
    <property type="entry name" value="DnaT_2"/>
</dbReference>
<dbReference type="Pfam" id="PF20557">
    <property type="entry name" value="DnaT_2"/>
    <property type="match status" value="1"/>
</dbReference>
<reference evidence="2 3" key="1">
    <citation type="submission" date="2018-02" db="EMBL/GenBank/DDBJ databases">
        <title>Complete genome sequence of Pantoea phage vB_PagS_Vid5.</title>
        <authorList>
            <person name="Truncaite L."/>
            <person name="Simoliunas E."/>
            <person name="Meskys R."/>
        </authorList>
    </citation>
    <scope>NUCLEOTIDE SEQUENCE [LARGE SCALE GENOMIC DNA]</scope>
</reference>
<evidence type="ECO:0000313" key="3">
    <source>
        <dbReference type="Proteomes" id="UP000241629"/>
    </source>
</evidence>